<dbReference type="AlphaFoldDB" id="A0A1I3LSN7"/>
<gene>
    <name evidence="1" type="ORF">SAMN04487775_107161</name>
</gene>
<name>A0A1I3LSN7_9SPIR</name>
<sequence>MSRCYFLKTDYCVDFIGMQETLEMLHHEYITAYKELEPSAGERSVACFIY</sequence>
<evidence type="ECO:0000313" key="2">
    <source>
        <dbReference type="Proteomes" id="UP000182737"/>
    </source>
</evidence>
<organism evidence="1 2">
    <name type="scientific">Treponema bryantii</name>
    <dbReference type="NCBI Taxonomy" id="163"/>
    <lineage>
        <taxon>Bacteria</taxon>
        <taxon>Pseudomonadati</taxon>
        <taxon>Spirochaetota</taxon>
        <taxon>Spirochaetia</taxon>
        <taxon>Spirochaetales</taxon>
        <taxon>Treponemataceae</taxon>
        <taxon>Treponema</taxon>
    </lineage>
</organism>
<keyword evidence="2" id="KW-1185">Reference proteome</keyword>
<dbReference type="Proteomes" id="UP000182737">
    <property type="component" value="Unassembled WGS sequence"/>
</dbReference>
<protein>
    <submittedName>
        <fullName evidence="1">Uncharacterized protein</fullName>
    </submittedName>
</protein>
<dbReference type="RefSeq" id="WP_177206234.1">
    <property type="nucleotide sequence ID" value="NZ_FORI01000007.1"/>
</dbReference>
<dbReference type="EMBL" id="FORI01000007">
    <property type="protein sequence ID" value="SFI87550.1"/>
    <property type="molecule type" value="Genomic_DNA"/>
</dbReference>
<reference evidence="2" key="1">
    <citation type="submission" date="2016-10" db="EMBL/GenBank/DDBJ databases">
        <authorList>
            <person name="Varghese N."/>
            <person name="Submissions S."/>
        </authorList>
    </citation>
    <scope>NUCLEOTIDE SEQUENCE [LARGE SCALE GENOMIC DNA]</scope>
    <source>
        <strain evidence="2">XBD1002</strain>
    </source>
</reference>
<evidence type="ECO:0000313" key="1">
    <source>
        <dbReference type="EMBL" id="SFI87550.1"/>
    </source>
</evidence>
<proteinExistence type="predicted"/>
<accession>A0A1I3LSN7</accession>